<dbReference type="Proteomes" id="UP000244912">
    <property type="component" value="Unassembled WGS sequence"/>
</dbReference>
<dbReference type="NCBIfam" id="TIGR02118">
    <property type="entry name" value="EthD family reductase"/>
    <property type="match status" value="1"/>
</dbReference>
<proteinExistence type="predicted"/>
<accession>A0A2R8BZ36</accession>
<dbReference type="RefSeq" id="WP_108895208.1">
    <property type="nucleotide sequence ID" value="NZ_ONZF01000009.1"/>
</dbReference>
<name>A0A2R8BZ36_9RHOB</name>
<dbReference type="SUPFAM" id="SSF54909">
    <property type="entry name" value="Dimeric alpha+beta barrel"/>
    <property type="match status" value="1"/>
</dbReference>
<evidence type="ECO:0000259" key="1">
    <source>
        <dbReference type="Pfam" id="PF07110"/>
    </source>
</evidence>
<dbReference type="InterPro" id="IPR009799">
    <property type="entry name" value="EthD_dom"/>
</dbReference>
<sequence>MTPVQPDKRVTLIEKRRDMTDAAFHAHWSGPHAEIARDLPGLVWYVQNHVRRVLWTSPGQSAPYLGIAEIAFDTPGAIFDRIDGWARVDELREDEGRFLSARYGCWTHAGDLAIPPAQRRIVVQVNRPATEDQAARGRLASLAERIGATLPCHVEDCVGPPADDLGDPPGAFLFIELPERGDIDQTLTLLLDGLADLHARGVSATAYLVHAEAKRLPIDLAIPTG</sequence>
<keyword evidence="3" id="KW-1185">Reference proteome</keyword>
<dbReference type="OrthoDB" id="6369070at2"/>
<evidence type="ECO:0000313" key="3">
    <source>
        <dbReference type="Proteomes" id="UP000244912"/>
    </source>
</evidence>
<dbReference type="AlphaFoldDB" id="A0A2R8BZ36"/>
<dbReference type="GO" id="GO:0016491">
    <property type="term" value="F:oxidoreductase activity"/>
    <property type="evidence" value="ECO:0007669"/>
    <property type="project" value="InterPro"/>
</dbReference>
<gene>
    <name evidence="2" type="ORF">PAA8504_03250</name>
</gene>
<dbReference type="EMBL" id="ONZF01000009">
    <property type="protein sequence ID" value="SPJ25399.1"/>
    <property type="molecule type" value="Genomic_DNA"/>
</dbReference>
<dbReference type="Pfam" id="PF07110">
    <property type="entry name" value="EthD"/>
    <property type="match status" value="1"/>
</dbReference>
<feature type="domain" description="EthD" evidence="1">
    <location>
        <begin position="17"/>
        <end position="99"/>
    </location>
</feature>
<protein>
    <recommendedName>
        <fullName evidence="1">EthD domain-containing protein</fullName>
    </recommendedName>
</protein>
<organism evidence="2 3">
    <name type="scientific">Palleronia abyssalis</name>
    <dbReference type="NCBI Taxonomy" id="1501240"/>
    <lineage>
        <taxon>Bacteria</taxon>
        <taxon>Pseudomonadati</taxon>
        <taxon>Pseudomonadota</taxon>
        <taxon>Alphaproteobacteria</taxon>
        <taxon>Rhodobacterales</taxon>
        <taxon>Roseobacteraceae</taxon>
        <taxon>Palleronia</taxon>
    </lineage>
</organism>
<dbReference type="Gene3D" id="3.30.70.100">
    <property type="match status" value="1"/>
</dbReference>
<evidence type="ECO:0000313" key="2">
    <source>
        <dbReference type="EMBL" id="SPJ25399.1"/>
    </source>
</evidence>
<dbReference type="InterPro" id="IPR011008">
    <property type="entry name" value="Dimeric_a/b-barrel"/>
</dbReference>
<reference evidence="2 3" key="1">
    <citation type="submission" date="2018-03" db="EMBL/GenBank/DDBJ databases">
        <authorList>
            <person name="Keele B.F."/>
        </authorList>
    </citation>
    <scope>NUCLEOTIDE SEQUENCE [LARGE SCALE GENOMIC DNA]</scope>
    <source>
        <strain evidence="2 3">CECT 8504</strain>
    </source>
</reference>